<dbReference type="GO" id="GO:0140359">
    <property type="term" value="F:ABC-type transporter activity"/>
    <property type="evidence" value="ECO:0007669"/>
    <property type="project" value="InterPro"/>
</dbReference>
<feature type="transmembrane region" description="Helical" evidence="8">
    <location>
        <begin position="137"/>
        <end position="161"/>
    </location>
</feature>
<evidence type="ECO:0000256" key="3">
    <source>
        <dbReference type="ARBA" id="ARBA00022692"/>
    </source>
</evidence>
<comment type="similarity">
    <text evidence="2">Belongs to the ABC transporter superfamily.</text>
</comment>
<evidence type="ECO:0000313" key="11">
    <source>
        <dbReference type="EMBL" id="EKF43705.1"/>
    </source>
</evidence>
<accession>K2NWL7</accession>
<evidence type="ECO:0000256" key="1">
    <source>
        <dbReference type="ARBA" id="ARBA00004651"/>
    </source>
</evidence>
<dbReference type="PROSITE" id="PS00211">
    <property type="entry name" value="ABC_TRANSPORTER_1"/>
    <property type="match status" value="1"/>
</dbReference>
<dbReference type="InterPro" id="IPR011527">
    <property type="entry name" value="ABC1_TM_dom"/>
</dbReference>
<evidence type="ECO:0000256" key="2">
    <source>
        <dbReference type="ARBA" id="ARBA00005417"/>
    </source>
</evidence>
<dbReference type="CDD" id="cd03228">
    <property type="entry name" value="ABCC_MRP_Like"/>
    <property type="match status" value="1"/>
</dbReference>
<dbReference type="SMART" id="SM00382">
    <property type="entry name" value="AAA"/>
    <property type="match status" value="1"/>
</dbReference>
<keyword evidence="7 8" id="KW-0472">Membrane</keyword>
<dbReference type="Pfam" id="PF00664">
    <property type="entry name" value="ABC_membrane"/>
    <property type="match status" value="1"/>
</dbReference>
<gene>
    <name evidence="11" type="ORF">NA8A_02795</name>
</gene>
<dbReference type="CDD" id="cd18782">
    <property type="entry name" value="ABC_6TM_PrtD_LapB_HlyB_like"/>
    <property type="match status" value="1"/>
</dbReference>
<feature type="transmembrane region" description="Helical" evidence="8">
    <location>
        <begin position="167"/>
        <end position="185"/>
    </location>
</feature>
<dbReference type="AlphaFoldDB" id="K2NWL7"/>
<feature type="transmembrane region" description="Helical" evidence="8">
    <location>
        <begin position="65"/>
        <end position="89"/>
    </location>
</feature>
<dbReference type="PROSITE" id="PS50893">
    <property type="entry name" value="ABC_TRANSPORTER_2"/>
    <property type="match status" value="1"/>
</dbReference>
<dbReference type="PATRIC" id="fig|1231190.3.peg.589"/>
<evidence type="ECO:0000259" key="9">
    <source>
        <dbReference type="PROSITE" id="PS50893"/>
    </source>
</evidence>
<dbReference type="EMBL" id="AMSI01000002">
    <property type="protein sequence ID" value="EKF43705.1"/>
    <property type="molecule type" value="Genomic_DNA"/>
</dbReference>
<dbReference type="InterPro" id="IPR027417">
    <property type="entry name" value="P-loop_NTPase"/>
</dbReference>
<proteinExistence type="inferred from homology"/>
<keyword evidence="5 11" id="KW-0067">ATP-binding</keyword>
<evidence type="ECO:0000256" key="7">
    <source>
        <dbReference type="ARBA" id="ARBA00023136"/>
    </source>
</evidence>
<keyword evidence="12" id="KW-1185">Reference proteome</keyword>
<organism evidence="11 12">
    <name type="scientific">Nitratireductor indicus C115</name>
    <dbReference type="NCBI Taxonomy" id="1231190"/>
    <lineage>
        <taxon>Bacteria</taxon>
        <taxon>Pseudomonadati</taxon>
        <taxon>Pseudomonadota</taxon>
        <taxon>Alphaproteobacteria</taxon>
        <taxon>Hyphomicrobiales</taxon>
        <taxon>Phyllobacteriaceae</taxon>
        <taxon>Nitratireductor</taxon>
    </lineage>
</organism>
<keyword evidence="4" id="KW-0547">Nucleotide-binding</keyword>
<feature type="domain" description="ABC transporter" evidence="9">
    <location>
        <begin position="343"/>
        <end position="559"/>
    </location>
</feature>
<dbReference type="InterPro" id="IPR017871">
    <property type="entry name" value="ABC_transporter-like_CS"/>
</dbReference>
<evidence type="ECO:0000259" key="10">
    <source>
        <dbReference type="PROSITE" id="PS50929"/>
    </source>
</evidence>
<dbReference type="GO" id="GO:0005886">
    <property type="term" value="C:plasma membrane"/>
    <property type="evidence" value="ECO:0007669"/>
    <property type="project" value="UniProtKB-SubCell"/>
</dbReference>
<dbReference type="PANTHER" id="PTHR24221">
    <property type="entry name" value="ATP-BINDING CASSETTE SUB-FAMILY B"/>
    <property type="match status" value="1"/>
</dbReference>
<evidence type="ECO:0000256" key="6">
    <source>
        <dbReference type="ARBA" id="ARBA00022989"/>
    </source>
</evidence>
<dbReference type="PROSITE" id="PS50929">
    <property type="entry name" value="ABC_TM1F"/>
    <property type="match status" value="1"/>
</dbReference>
<keyword evidence="6 8" id="KW-1133">Transmembrane helix</keyword>
<dbReference type="Proteomes" id="UP000007374">
    <property type="component" value="Unassembled WGS sequence"/>
</dbReference>
<evidence type="ECO:0000313" key="12">
    <source>
        <dbReference type="Proteomes" id="UP000007374"/>
    </source>
</evidence>
<comment type="subcellular location">
    <subcellularLocation>
        <location evidence="1">Cell membrane</location>
        <topology evidence="1">Multi-pass membrane protein</topology>
    </subcellularLocation>
</comment>
<feature type="domain" description="ABC transmembrane type-1" evidence="10">
    <location>
        <begin position="31"/>
        <end position="310"/>
    </location>
</feature>
<dbReference type="RefSeq" id="WP_009755840.1">
    <property type="nucleotide sequence ID" value="NZ_AMSI01000002.1"/>
</dbReference>
<dbReference type="OrthoDB" id="9787557at2"/>
<keyword evidence="3 8" id="KW-0812">Transmembrane</keyword>
<dbReference type="eggNOG" id="COG2274">
    <property type="taxonomic scope" value="Bacteria"/>
</dbReference>
<dbReference type="PANTHER" id="PTHR24221:SF647">
    <property type="entry name" value="BLL6336 PROTEIN"/>
    <property type="match status" value="1"/>
</dbReference>
<dbReference type="GO" id="GO:0034040">
    <property type="term" value="F:ATPase-coupled lipid transmembrane transporter activity"/>
    <property type="evidence" value="ECO:0007669"/>
    <property type="project" value="TreeGrafter"/>
</dbReference>
<evidence type="ECO:0000256" key="8">
    <source>
        <dbReference type="SAM" id="Phobius"/>
    </source>
</evidence>
<dbReference type="GO" id="GO:0016887">
    <property type="term" value="F:ATP hydrolysis activity"/>
    <property type="evidence" value="ECO:0007669"/>
    <property type="project" value="InterPro"/>
</dbReference>
<dbReference type="SUPFAM" id="SSF90123">
    <property type="entry name" value="ABC transporter transmembrane region"/>
    <property type="match status" value="1"/>
</dbReference>
<dbReference type="InterPro" id="IPR003439">
    <property type="entry name" value="ABC_transporter-like_ATP-bd"/>
</dbReference>
<feature type="transmembrane region" description="Helical" evidence="8">
    <location>
        <begin position="31"/>
        <end position="53"/>
    </location>
</feature>
<evidence type="ECO:0000256" key="5">
    <source>
        <dbReference type="ARBA" id="ARBA00022840"/>
    </source>
</evidence>
<dbReference type="GO" id="GO:0005524">
    <property type="term" value="F:ATP binding"/>
    <property type="evidence" value="ECO:0007669"/>
    <property type="project" value="UniProtKB-KW"/>
</dbReference>
<dbReference type="SUPFAM" id="SSF52540">
    <property type="entry name" value="P-loop containing nucleoside triphosphate hydrolases"/>
    <property type="match status" value="1"/>
</dbReference>
<dbReference type="Gene3D" id="3.40.50.300">
    <property type="entry name" value="P-loop containing nucleotide triphosphate hydrolases"/>
    <property type="match status" value="1"/>
</dbReference>
<evidence type="ECO:0000256" key="4">
    <source>
        <dbReference type="ARBA" id="ARBA00022741"/>
    </source>
</evidence>
<dbReference type="InterPro" id="IPR039421">
    <property type="entry name" value="Type_1_exporter"/>
</dbReference>
<dbReference type="InterPro" id="IPR036640">
    <property type="entry name" value="ABC1_TM_sf"/>
</dbReference>
<name>K2NWL7_9HYPH</name>
<dbReference type="STRING" id="721133.SAMN05216176_11646"/>
<comment type="caution">
    <text evidence="11">The sequence shown here is derived from an EMBL/GenBank/DDBJ whole genome shotgun (WGS) entry which is preliminary data.</text>
</comment>
<sequence>MLFNNLNASREIPLSWFSETLRRYIPLYAELLFLAACLRLVGLIQPFIIQVVIDRILPFQREASLLVVVIVLAGAGLFQSLFTVTSNVLGMLTANRVTRELGGRIFEHLFKLPLAHFRHWPVGQTMTRVGETDTIRAFIVGTTTGIALDVVFVGIYLVILLTLSSKLTLIVLVSLPLQVLIYLCFGPFLRKRLRAQFDAGAAHQARIVESLSGSVSVKALGAEKVILKRIEATLQRSLEAIRSAQILNISSSELTQTCERVVTIAIIYVGAMQVFAGELTLGQLIAFQLIAEKIAGPVAGFSRLWQDWQNLKVSRQRLGDIVNEPTEPFGKKPSLPHDIEDRLVFENVGFFYGPDAPVLKCFNFTAEPGFCTVIVGPSGVGKSTFGKLACGLETPSGGRILLGGEDIQRYDPESVRSRIVYVPQEPYLFSGTLRDNLLLDRLDASDDELRRALCVAAAADLPEQLSGGFDAQVGERGSALSGGQRQRVAIARAVLQKPSVLILDEPTSALDEGAQRRMVRELMELKGKTTVIIITHRPDVFERADAVFDFAAEGAFHEAG</sequence>
<dbReference type="Gene3D" id="1.20.1560.10">
    <property type="entry name" value="ABC transporter type 1, transmembrane domain"/>
    <property type="match status" value="1"/>
</dbReference>
<reference evidence="11 12" key="1">
    <citation type="journal article" date="2012" name="J. Bacteriol.">
        <title>Genome Sequence of Nitratireductor indicus Type Strain C115.</title>
        <authorList>
            <person name="Lai Q."/>
            <person name="Li G."/>
            <person name="Yu Z."/>
            <person name="Shao Z."/>
        </authorList>
    </citation>
    <scope>NUCLEOTIDE SEQUENCE [LARGE SCALE GENOMIC DNA]</scope>
    <source>
        <strain evidence="11 12">C115</strain>
    </source>
</reference>
<dbReference type="InterPro" id="IPR003593">
    <property type="entry name" value="AAA+_ATPase"/>
</dbReference>
<dbReference type="Pfam" id="PF00005">
    <property type="entry name" value="ABC_tran"/>
    <property type="match status" value="1"/>
</dbReference>
<protein>
    <submittedName>
        <fullName evidence="11">ABC transporter ATP-binding protein</fullName>
    </submittedName>
</protein>